<evidence type="ECO:0008006" key="2">
    <source>
        <dbReference type="Google" id="ProtNLM"/>
    </source>
</evidence>
<accession>A0A5B8RDK2</accession>
<evidence type="ECO:0000313" key="1">
    <source>
        <dbReference type="EMBL" id="QEA06676.1"/>
    </source>
</evidence>
<dbReference type="Gene3D" id="3.40.190.10">
    <property type="entry name" value="Periplasmic binding protein-like II"/>
    <property type="match status" value="1"/>
</dbReference>
<gene>
    <name evidence="1" type="ORF">KBTEX_03016</name>
</gene>
<organism evidence="1">
    <name type="scientific">uncultured organism</name>
    <dbReference type="NCBI Taxonomy" id="155900"/>
    <lineage>
        <taxon>unclassified sequences</taxon>
        <taxon>environmental samples</taxon>
    </lineage>
</organism>
<protein>
    <recommendedName>
        <fullName evidence="2">Phosphate ABC transporter substrate-binding protein</fullName>
    </recommendedName>
</protein>
<dbReference type="AlphaFoldDB" id="A0A5B8RDK2"/>
<sequence>MALAWAMLAFAAPPPGGIEIAVIAADPPPRIDADTRSLRDIFLKRRRFDADGLPLVPLNLPPDSPLREAFSEAVLGQSPRMLAQYWNERYFQGVSPPYVVRSQEAMLRFVAATPGALGYVMACHADGRVHVVARVTVRGVTAAGRDGCAGANGPVD</sequence>
<proteinExistence type="predicted"/>
<dbReference type="EMBL" id="MN079161">
    <property type="protein sequence ID" value="QEA06676.1"/>
    <property type="molecule type" value="Genomic_DNA"/>
</dbReference>
<name>A0A5B8RDK2_9ZZZZ</name>
<reference evidence="1" key="1">
    <citation type="submission" date="2019-06" db="EMBL/GenBank/DDBJ databases">
        <authorList>
            <person name="Murdoch R.W."/>
            <person name="Fathepure B."/>
        </authorList>
    </citation>
    <scope>NUCLEOTIDE SEQUENCE</scope>
</reference>
<dbReference type="SUPFAM" id="SSF53850">
    <property type="entry name" value="Periplasmic binding protein-like II"/>
    <property type="match status" value="1"/>
</dbReference>